<accession>U5CWY5</accession>
<feature type="region of interest" description="Disordered" evidence="1">
    <location>
        <begin position="35"/>
        <end position="59"/>
    </location>
</feature>
<name>U5CWY5_AMBTC</name>
<dbReference type="EMBL" id="KI397504">
    <property type="protein sequence ID" value="ERM94813.1"/>
    <property type="molecule type" value="Genomic_DNA"/>
</dbReference>
<proteinExistence type="predicted"/>
<sequence>MVSSVWREGPSSSVRDSEKCLPHHISLVIQNEERERGNANNYNGEGGRALRKLSQEDII</sequence>
<dbReference type="HOGENOM" id="CLU_2963943_0_0_1"/>
<keyword evidence="3" id="KW-1185">Reference proteome</keyword>
<dbReference type="AlphaFoldDB" id="U5CWY5"/>
<gene>
    <name evidence="2" type="ORF">AMTR_s03607p00008050</name>
</gene>
<dbReference type="Proteomes" id="UP000017836">
    <property type="component" value="Unassembled WGS sequence"/>
</dbReference>
<protein>
    <submittedName>
        <fullName evidence="2">Uncharacterized protein</fullName>
    </submittedName>
</protein>
<evidence type="ECO:0000313" key="2">
    <source>
        <dbReference type="EMBL" id="ERM94813.1"/>
    </source>
</evidence>
<reference evidence="3" key="1">
    <citation type="journal article" date="2013" name="Science">
        <title>The Amborella genome and the evolution of flowering plants.</title>
        <authorList>
            <consortium name="Amborella Genome Project"/>
        </authorList>
    </citation>
    <scope>NUCLEOTIDE SEQUENCE [LARGE SCALE GENOMIC DNA]</scope>
</reference>
<evidence type="ECO:0000256" key="1">
    <source>
        <dbReference type="SAM" id="MobiDB-lite"/>
    </source>
</evidence>
<dbReference type="Gramene" id="ERM94813">
    <property type="protein sequence ID" value="ERM94813"/>
    <property type="gene ID" value="AMTR_s03607p00008050"/>
</dbReference>
<organism evidence="2 3">
    <name type="scientific">Amborella trichopoda</name>
    <dbReference type="NCBI Taxonomy" id="13333"/>
    <lineage>
        <taxon>Eukaryota</taxon>
        <taxon>Viridiplantae</taxon>
        <taxon>Streptophyta</taxon>
        <taxon>Embryophyta</taxon>
        <taxon>Tracheophyta</taxon>
        <taxon>Spermatophyta</taxon>
        <taxon>Magnoliopsida</taxon>
        <taxon>Amborellales</taxon>
        <taxon>Amborellaceae</taxon>
        <taxon>Amborella</taxon>
    </lineage>
</organism>
<evidence type="ECO:0000313" key="3">
    <source>
        <dbReference type="Proteomes" id="UP000017836"/>
    </source>
</evidence>